<organism evidence="1 2">
    <name type="scientific">Fragilariopsis cylindrus CCMP1102</name>
    <dbReference type="NCBI Taxonomy" id="635003"/>
    <lineage>
        <taxon>Eukaryota</taxon>
        <taxon>Sar</taxon>
        <taxon>Stramenopiles</taxon>
        <taxon>Ochrophyta</taxon>
        <taxon>Bacillariophyta</taxon>
        <taxon>Bacillariophyceae</taxon>
        <taxon>Bacillariophycidae</taxon>
        <taxon>Bacillariales</taxon>
        <taxon>Bacillariaceae</taxon>
        <taxon>Fragilariopsis</taxon>
    </lineage>
</organism>
<dbReference type="KEGG" id="fcy:FRACYDRAFT_264707"/>
<dbReference type="Proteomes" id="UP000095751">
    <property type="component" value="Unassembled WGS sequence"/>
</dbReference>
<dbReference type="EMBL" id="KV784382">
    <property type="protein sequence ID" value="OEU08016.1"/>
    <property type="molecule type" value="Genomic_DNA"/>
</dbReference>
<gene>
    <name evidence="1" type="ORF">FRACYDRAFT_264707</name>
</gene>
<keyword evidence="2" id="KW-1185">Reference proteome</keyword>
<proteinExistence type="predicted"/>
<protein>
    <submittedName>
        <fullName evidence="1">Uncharacterized protein</fullName>
    </submittedName>
</protein>
<accession>A0A1E7EQE8</accession>
<evidence type="ECO:0000313" key="2">
    <source>
        <dbReference type="Proteomes" id="UP000095751"/>
    </source>
</evidence>
<evidence type="ECO:0000313" key="1">
    <source>
        <dbReference type="EMBL" id="OEU08016.1"/>
    </source>
</evidence>
<dbReference type="InParanoid" id="A0A1E7EQE8"/>
<name>A0A1E7EQE8_9STRA</name>
<reference evidence="1 2" key="1">
    <citation type="submission" date="2016-09" db="EMBL/GenBank/DDBJ databases">
        <title>Extensive genetic diversity and differential bi-allelic expression allows diatom success in the polar Southern Ocean.</title>
        <authorList>
            <consortium name="DOE Joint Genome Institute"/>
            <person name="Mock T."/>
            <person name="Otillar R.P."/>
            <person name="Strauss J."/>
            <person name="Dupont C."/>
            <person name="Frickenhaus S."/>
            <person name="Maumus F."/>
            <person name="Mcmullan M."/>
            <person name="Sanges R."/>
            <person name="Schmutz J."/>
            <person name="Toseland A."/>
            <person name="Valas R."/>
            <person name="Veluchamy A."/>
            <person name="Ward B.J."/>
            <person name="Allen A."/>
            <person name="Barry K."/>
            <person name="Falciatore A."/>
            <person name="Ferrante M."/>
            <person name="Fortunato A.E."/>
            <person name="Gloeckner G."/>
            <person name="Gruber A."/>
            <person name="Hipkin R."/>
            <person name="Janech M."/>
            <person name="Kroth P."/>
            <person name="Leese F."/>
            <person name="Lindquist E."/>
            <person name="Lyon B.R."/>
            <person name="Martin J."/>
            <person name="Mayer C."/>
            <person name="Parker M."/>
            <person name="Quesneville H."/>
            <person name="Raymond J."/>
            <person name="Uhlig C."/>
            <person name="Valentin K.U."/>
            <person name="Worden A.Z."/>
            <person name="Armbrust E.V."/>
            <person name="Bowler C."/>
            <person name="Green B."/>
            <person name="Moulton V."/>
            <person name="Van Oosterhout C."/>
            <person name="Grigoriev I."/>
        </authorList>
    </citation>
    <scope>NUCLEOTIDE SEQUENCE [LARGE SCALE GENOMIC DNA]</scope>
    <source>
        <strain evidence="1 2">CCMP1102</strain>
    </source>
</reference>
<dbReference type="AlphaFoldDB" id="A0A1E7EQE8"/>
<sequence>MGIMVMKIENVANRIPVFGEVGVDTVSGSVRVKVNMRGIICMMGGYCTDSAGDCYKMFDPINNTTYMKQEMRFWLNRVSCQVYNTSAWYSGCDSTSEESKEERQAHNILSFKWIGRMVYWSYKTDSIDDDIINFEADSNDEDDEDDV</sequence>